<dbReference type="Gene3D" id="3.40.630.10">
    <property type="entry name" value="Zn peptidases"/>
    <property type="match status" value="1"/>
</dbReference>
<dbReference type="PIRSF" id="PIRSF005962">
    <property type="entry name" value="Pept_M20D_amidohydro"/>
    <property type="match status" value="1"/>
</dbReference>
<gene>
    <name evidence="3" type="ORF">K6K13_09565</name>
</gene>
<dbReference type="InterPro" id="IPR017439">
    <property type="entry name" value="Amidohydrolase"/>
</dbReference>
<sequence>MTTRKPAPDAPCSINPLSIDSLARRVIEWRRELHQFPELSEQEYQTTQRITRWLHQLSIAPLPIPLQTGVVADIGASSGPVVALRADIDALPIVEDTDVPFPSQHSGVMHACGHDFHTAVMLGAAGLLKAREAQLPGRVRLLFQPAEEVSVGARQLIHAGALQPVSAVFGLHNAPELPSGTFATRSGAFYANVDRFSIRITGKGAHAAKPEEGIDSIIAASHIVIALQTLPSRRVSSLESLVVSVTRIEGGNTWNVLPQTVELEGTVRTYSTQVREQVPDMMRQVIHGTAAALGAQAELAWHPGPPSVVNTPFWADFSRQVAAEQGYQVEIAERQMGGEDFALYLQSGPGTFVSIGSGSPFGLHHPGFNPDESAIYPASRYFAALAEAALHQLAQEQHTAATSKATSPTA</sequence>
<dbReference type="SUPFAM" id="SSF55031">
    <property type="entry name" value="Bacterial exopeptidase dimerisation domain"/>
    <property type="match status" value="1"/>
</dbReference>
<dbReference type="SUPFAM" id="SSF53187">
    <property type="entry name" value="Zn-dependent exopeptidases"/>
    <property type="match status" value="1"/>
</dbReference>
<dbReference type="Proteomes" id="UP000825886">
    <property type="component" value="Chromosome"/>
</dbReference>
<dbReference type="Gene3D" id="3.30.70.360">
    <property type="match status" value="1"/>
</dbReference>
<name>A0ABX9ARD3_9ENTR</name>
<evidence type="ECO:0000256" key="1">
    <source>
        <dbReference type="ARBA" id="ARBA00022801"/>
    </source>
</evidence>
<dbReference type="PANTHER" id="PTHR11014">
    <property type="entry name" value="PEPTIDASE M20 FAMILY MEMBER"/>
    <property type="match status" value="1"/>
</dbReference>
<proteinExistence type="predicted"/>
<evidence type="ECO:0000313" key="4">
    <source>
        <dbReference type="Proteomes" id="UP000825886"/>
    </source>
</evidence>
<keyword evidence="1" id="KW-0378">Hydrolase</keyword>
<organism evidence="3 4">
    <name type="scientific">Symbiopectobacterium purcellii</name>
    <dbReference type="NCBI Taxonomy" id="2871826"/>
    <lineage>
        <taxon>Bacteria</taxon>
        <taxon>Pseudomonadati</taxon>
        <taxon>Pseudomonadota</taxon>
        <taxon>Gammaproteobacteria</taxon>
        <taxon>Enterobacterales</taxon>
        <taxon>Enterobacteriaceae</taxon>
    </lineage>
</organism>
<evidence type="ECO:0000259" key="2">
    <source>
        <dbReference type="Pfam" id="PF07687"/>
    </source>
</evidence>
<dbReference type="RefSeq" id="WP_222160579.1">
    <property type="nucleotide sequence ID" value="NZ_CP081864.1"/>
</dbReference>
<dbReference type="InterPro" id="IPR002933">
    <property type="entry name" value="Peptidase_M20"/>
</dbReference>
<dbReference type="PANTHER" id="PTHR11014:SF63">
    <property type="entry name" value="METALLOPEPTIDASE, PUTATIVE (AFU_ORTHOLOGUE AFUA_6G09600)-RELATED"/>
    <property type="match status" value="1"/>
</dbReference>
<reference evidence="3 4" key="1">
    <citation type="submission" date="2021-08" db="EMBL/GenBank/DDBJ databases">
        <title>Culture and genomic analysis of Symbiopectobacterium purcellii sp. nov. gen. nov., isolated from the leafhopper Empoasca decipiens.</title>
        <authorList>
            <person name="Nadal-Jimenez P."/>
            <person name="Siozios S."/>
            <person name="Halliday N."/>
            <person name="Camara M."/>
            <person name="Hurst G.D.D."/>
        </authorList>
    </citation>
    <scope>NUCLEOTIDE SEQUENCE [LARGE SCALE GENOMIC DNA]</scope>
    <source>
        <strain evidence="3 4">SyEd1</strain>
    </source>
</reference>
<keyword evidence="4" id="KW-1185">Reference proteome</keyword>
<evidence type="ECO:0000313" key="3">
    <source>
        <dbReference type="EMBL" id="QZN97542.1"/>
    </source>
</evidence>
<protein>
    <submittedName>
        <fullName evidence="3">Amidohydrolase</fullName>
    </submittedName>
</protein>
<dbReference type="EMBL" id="CP081864">
    <property type="protein sequence ID" value="QZN97542.1"/>
    <property type="molecule type" value="Genomic_DNA"/>
</dbReference>
<accession>A0ABX9ARD3</accession>
<dbReference type="InterPro" id="IPR036264">
    <property type="entry name" value="Bact_exopeptidase_dim_dom"/>
</dbReference>
<dbReference type="InterPro" id="IPR011650">
    <property type="entry name" value="Peptidase_M20_dimer"/>
</dbReference>
<feature type="domain" description="Peptidase M20 dimerisation" evidence="2">
    <location>
        <begin position="195"/>
        <end position="286"/>
    </location>
</feature>
<dbReference type="Pfam" id="PF07687">
    <property type="entry name" value="M20_dimer"/>
    <property type="match status" value="1"/>
</dbReference>
<dbReference type="Pfam" id="PF01546">
    <property type="entry name" value="Peptidase_M20"/>
    <property type="match status" value="1"/>
</dbReference>
<dbReference type="NCBIfam" id="TIGR01891">
    <property type="entry name" value="amidohydrolases"/>
    <property type="match status" value="1"/>
</dbReference>